<dbReference type="STRING" id="319970.RV00_GL001925"/>
<dbReference type="NCBIfam" id="TIGR02937">
    <property type="entry name" value="sigma70-ECF"/>
    <property type="match status" value="1"/>
</dbReference>
<sequence length="185" mass="22059">MENVEYLETIDSMVFEEMFQQYVPIIYKMESRYLIRDFEHDDWLQEGRIALNSALRSYRTDRGTTFGLYYKMILENRIRSLLRRQQAKKRLAQQQAVSIEKVGSETFSEYFHYHQQLEESLSISELLLKGEITLSQLETYALYYYIRGEEPFEIAKRLGETEKAIRNALNRTKNKIKKELAAELS</sequence>
<evidence type="ECO:0000259" key="5">
    <source>
        <dbReference type="Pfam" id="PF04542"/>
    </source>
</evidence>
<dbReference type="AlphaFoldDB" id="A0A1L8SX57"/>
<feature type="domain" description="RNA polymerase sigma-70 region 2" evidence="5">
    <location>
        <begin position="18"/>
        <end position="86"/>
    </location>
</feature>
<dbReference type="RefSeq" id="WP_071861775.1">
    <property type="nucleotide sequence ID" value="NZ_JAHLOV010000005.1"/>
</dbReference>
<dbReference type="PANTHER" id="PTHR30385">
    <property type="entry name" value="SIGMA FACTOR F FLAGELLAR"/>
    <property type="match status" value="1"/>
</dbReference>
<dbReference type="InterPro" id="IPR014284">
    <property type="entry name" value="RNA_pol_sigma-70_dom"/>
</dbReference>
<dbReference type="InterPro" id="IPR013325">
    <property type="entry name" value="RNA_pol_sigma_r2"/>
</dbReference>
<dbReference type="Gene3D" id="1.10.1740.10">
    <property type="match status" value="1"/>
</dbReference>
<accession>A0A1L8SX57</accession>
<protein>
    <submittedName>
        <fullName evidence="6">Sigma-70 family RNA polymerase sigma factor</fullName>
    </submittedName>
</protein>
<evidence type="ECO:0000256" key="4">
    <source>
        <dbReference type="ARBA" id="ARBA00023163"/>
    </source>
</evidence>
<comment type="caution">
    <text evidence="6">The sequence shown here is derived from an EMBL/GenBank/DDBJ whole genome shotgun (WGS) entry which is preliminary data.</text>
</comment>
<name>A0A1L8SX57_9ENTE</name>
<keyword evidence="1" id="KW-0805">Transcription regulation</keyword>
<dbReference type="OrthoDB" id="1767844at2"/>
<evidence type="ECO:0000313" key="7">
    <source>
        <dbReference type="Proteomes" id="UP000183700"/>
    </source>
</evidence>
<keyword evidence="4" id="KW-0804">Transcription</keyword>
<dbReference type="GO" id="GO:0016987">
    <property type="term" value="F:sigma factor activity"/>
    <property type="evidence" value="ECO:0007669"/>
    <property type="project" value="UniProtKB-KW"/>
</dbReference>
<keyword evidence="3" id="KW-0238">DNA-binding</keyword>
<dbReference type="Proteomes" id="UP000183700">
    <property type="component" value="Unassembled WGS sequence"/>
</dbReference>
<organism evidence="6 7">
    <name type="scientific">Enterococcus devriesei</name>
    <dbReference type="NCBI Taxonomy" id="319970"/>
    <lineage>
        <taxon>Bacteria</taxon>
        <taxon>Bacillati</taxon>
        <taxon>Bacillota</taxon>
        <taxon>Bacilli</taxon>
        <taxon>Lactobacillales</taxon>
        <taxon>Enterococcaceae</taxon>
        <taxon>Enterococcus</taxon>
    </lineage>
</organism>
<evidence type="ECO:0000256" key="1">
    <source>
        <dbReference type="ARBA" id="ARBA00023015"/>
    </source>
</evidence>
<evidence type="ECO:0000256" key="2">
    <source>
        <dbReference type="ARBA" id="ARBA00023082"/>
    </source>
</evidence>
<reference evidence="6 7" key="1">
    <citation type="submission" date="2014-12" db="EMBL/GenBank/DDBJ databases">
        <title>Draft genome sequences of 29 type strains of Enterococci.</title>
        <authorList>
            <person name="Zhong Z."/>
            <person name="Sun Z."/>
            <person name="Liu W."/>
            <person name="Zhang W."/>
            <person name="Zhang H."/>
        </authorList>
    </citation>
    <scope>NUCLEOTIDE SEQUENCE [LARGE SCALE GENOMIC DNA]</scope>
    <source>
        <strain evidence="6 7">DSM 22802</strain>
    </source>
</reference>
<dbReference type="InterPro" id="IPR007627">
    <property type="entry name" value="RNA_pol_sigma70_r2"/>
</dbReference>
<dbReference type="Pfam" id="PF04542">
    <property type="entry name" value="Sigma70_r2"/>
    <property type="match status" value="1"/>
</dbReference>
<dbReference type="GO" id="GO:0003677">
    <property type="term" value="F:DNA binding"/>
    <property type="evidence" value="ECO:0007669"/>
    <property type="project" value="UniProtKB-KW"/>
</dbReference>
<dbReference type="GO" id="GO:0006352">
    <property type="term" value="P:DNA-templated transcription initiation"/>
    <property type="evidence" value="ECO:0007669"/>
    <property type="project" value="InterPro"/>
</dbReference>
<dbReference type="SUPFAM" id="SSF88946">
    <property type="entry name" value="Sigma2 domain of RNA polymerase sigma factors"/>
    <property type="match status" value="1"/>
</dbReference>
<keyword evidence="2" id="KW-0731">Sigma factor</keyword>
<dbReference type="EMBL" id="JXKM01000003">
    <property type="protein sequence ID" value="OJG36566.1"/>
    <property type="molecule type" value="Genomic_DNA"/>
</dbReference>
<evidence type="ECO:0000313" key="6">
    <source>
        <dbReference type="EMBL" id="OJG36566.1"/>
    </source>
</evidence>
<proteinExistence type="predicted"/>
<evidence type="ECO:0000256" key="3">
    <source>
        <dbReference type="ARBA" id="ARBA00023125"/>
    </source>
</evidence>
<gene>
    <name evidence="6" type="ORF">RV00_GL001925</name>
</gene>
<keyword evidence="7" id="KW-1185">Reference proteome</keyword>